<evidence type="ECO:0000256" key="1">
    <source>
        <dbReference type="SAM" id="Phobius"/>
    </source>
</evidence>
<keyword evidence="1" id="KW-0472">Membrane</keyword>
<keyword evidence="3" id="KW-1185">Reference proteome</keyword>
<name>A0ABV8DDM3_9BURK</name>
<dbReference type="EMBL" id="JBHSAJ010000052">
    <property type="protein sequence ID" value="MFC3936392.1"/>
    <property type="molecule type" value="Genomic_DNA"/>
</dbReference>
<evidence type="ECO:0000313" key="3">
    <source>
        <dbReference type="Proteomes" id="UP001595693"/>
    </source>
</evidence>
<organism evidence="2 3">
    <name type="scientific">Acidovorax facilis</name>
    <dbReference type="NCBI Taxonomy" id="12917"/>
    <lineage>
        <taxon>Bacteria</taxon>
        <taxon>Pseudomonadati</taxon>
        <taxon>Pseudomonadota</taxon>
        <taxon>Betaproteobacteria</taxon>
        <taxon>Burkholderiales</taxon>
        <taxon>Comamonadaceae</taxon>
        <taxon>Acidovorax</taxon>
    </lineage>
</organism>
<dbReference type="RefSeq" id="WP_055398413.1">
    <property type="nucleotide sequence ID" value="NZ_JAMXAX010000032.1"/>
</dbReference>
<dbReference type="PANTHER" id="PTHR38442">
    <property type="entry name" value="INNER MEMBRANE PROTEIN-RELATED"/>
    <property type="match status" value="1"/>
</dbReference>
<keyword evidence="1" id="KW-1133">Transmembrane helix</keyword>
<reference evidence="3" key="1">
    <citation type="journal article" date="2019" name="Int. J. Syst. Evol. Microbiol.">
        <title>The Global Catalogue of Microorganisms (GCM) 10K type strain sequencing project: providing services to taxonomists for standard genome sequencing and annotation.</title>
        <authorList>
            <consortium name="The Broad Institute Genomics Platform"/>
            <consortium name="The Broad Institute Genome Sequencing Center for Infectious Disease"/>
            <person name="Wu L."/>
            <person name="Ma J."/>
        </authorList>
    </citation>
    <scope>NUCLEOTIDE SEQUENCE [LARGE SCALE GENOMIC DNA]</scope>
    <source>
        <strain evidence="3">CCUG 2113</strain>
    </source>
</reference>
<dbReference type="InterPro" id="IPR007383">
    <property type="entry name" value="DUF445"/>
</dbReference>
<dbReference type="Proteomes" id="UP001595693">
    <property type="component" value="Unassembled WGS sequence"/>
</dbReference>
<comment type="caution">
    <text evidence="2">The sequence shown here is derived from an EMBL/GenBank/DDBJ whole genome shotgun (WGS) entry which is preliminary data.</text>
</comment>
<dbReference type="PANTHER" id="PTHR38442:SF1">
    <property type="entry name" value="INNER MEMBRANE PROTEIN"/>
    <property type="match status" value="1"/>
</dbReference>
<dbReference type="Pfam" id="PF04286">
    <property type="entry name" value="DUF445"/>
    <property type="match status" value="1"/>
</dbReference>
<proteinExistence type="predicted"/>
<gene>
    <name evidence="2" type="ORF">ACFOW3_17390</name>
</gene>
<keyword evidence="1" id="KW-0812">Transmembrane</keyword>
<accession>A0ABV8DDM3</accession>
<evidence type="ECO:0000313" key="2">
    <source>
        <dbReference type="EMBL" id="MFC3936392.1"/>
    </source>
</evidence>
<sequence length="431" mass="47645">MNADTDSAIFALRRAKRQALGLLLLVTAVFIATSVVERGLWLNCVKAMAEAAMVGALADWFAVVALFRRPLGLPIPHTAVIARNQARIGRNLATFVRDKFLDVPSLVSLIRRHDPAERLAQWLTAPGNATLLGHQATRLASAALETVQDAQVERFIHQAARALIGQVDMSRALAAVLDTLTHNGRHQALLDDVLAKLIELLQNEQTRTWVAQSIVAWLKKDHPRTEKLLPSDWLGDKGSALLARALESLMADVAANPQHALRAQFDVAVQRFIERLRSDPEWERKGEEIRTWLQTDATVGGYVQTLWLDLRGALQRDLADADSVLARQVGKLGLWLGESLAGDAALRQSFNDRLERWVEGLAPDVSAFIAQHIEDTVRRWDTEEMTQLIELNIGKDLQYIRINGTVVGGLIGLVLFAVSHAGEIWRAVVGS</sequence>
<feature type="transmembrane region" description="Helical" evidence="1">
    <location>
        <begin position="20"/>
        <end position="41"/>
    </location>
</feature>
<protein>
    <submittedName>
        <fullName evidence="2">DUF445 domain-containing protein</fullName>
    </submittedName>
</protein>